<evidence type="ECO:0000313" key="4">
    <source>
        <dbReference type="EMBL" id="SNT23028.1"/>
    </source>
</evidence>
<dbReference type="InterPro" id="IPR036291">
    <property type="entry name" value="NAD(P)-bd_dom_sf"/>
</dbReference>
<gene>
    <name evidence="4" type="ORF">SAMN06296052_13312</name>
</gene>
<proteinExistence type="predicted"/>
<dbReference type="GO" id="GO:0006635">
    <property type="term" value="P:fatty acid beta-oxidation"/>
    <property type="evidence" value="ECO:0007669"/>
    <property type="project" value="TreeGrafter"/>
</dbReference>
<dbReference type="OrthoDB" id="9771883at2"/>
<keyword evidence="5" id="KW-1185">Reference proteome</keyword>
<feature type="domain" description="3-hydroxyacyl-CoA dehydrogenase C-terminal" evidence="2">
    <location>
        <begin position="183"/>
        <end position="280"/>
    </location>
</feature>
<dbReference type="Proteomes" id="UP000198432">
    <property type="component" value="Unassembled WGS sequence"/>
</dbReference>
<organism evidence="4 5">
    <name type="scientific">Pontibacter ummariensis</name>
    <dbReference type="NCBI Taxonomy" id="1610492"/>
    <lineage>
        <taxon>Bacteria</taxon>
        <taxon>Pseudomonadati</taxon>
        <taxon>Bacteroidota</taxon>
        <taxon>Cytophagia</taxon>
        <taxon>Cytophagales</taxon>
        <taxon>Hymenobacteraceae</taxon>
        <taxon>Pontibacter</taxon>
    </lineage>
</organism>
<dbReference type="RefSeq" id="WP_089321587.1">
    <property type="nucleotide sequence ID" value="NZ_FZOQ01000033.1"/>
</dbReference>
<dbReference type="InterPro" id="IPR008927">
    <property type="entry name" value="6-PGluconate_DH-like_C_sf"/>
</dbReference>
<dbReference type="PROSITE" id="PS00067">
    <property type="entry name" value="3HCDH"/>
    <property type="match status" value="1"/>
</dbReference>
<protein>
    <submittedName>
        <fullName evidence="4">3-hydroxybutyryl-CoA dehydrogenase</fullName>
    </submittedName>
</protein>
<evidence type="ECO:0000256" key="1">
    <source>
        <dbReference type="ARBA" id="ARBA00023002"/>
    </source>
</evidence>
<name>A0A239KZF2_9BACT</name>
<keyword evidence="1" id="KW-0560">Oxidoreductase</keyword>
<dbReference type="SUPFAM" id="SSF48179">
    <property type="entry name" value="6-phosphogluconate dehydrogenase C-terminal domain-like"/>
    <property type="match status" value="2"/>
</dbReference>
<reference evidence="5" key="1">
    <citation type="submission" date="2017-06" db="EMBL/GenBank/DDBJ databases">
        <authorList>
            <person name="Varghese N."/>
            <person name="Submissions S."/>
        </authorList>
    </citation>
    <scope>NUCLEOTIDE SEQUENCE [LARGE SCALE GENOMIC DNA]</scope>
    <source>
        <strain evidence="5">NKM1</strain>
    </source>
</reference>
<feature type="domain" description="3-hydroxyacyl-CoA dehydrogenase C-terminal" evidence="2">
    <location>
        <begin position="298"/>
        <end position="381"/>
    </location>
</feature>
<dbReference type="Gene3D" id="3.40.50.720">
    <property type="entry name" value="NAD(P)-binding Rossmann-like Domain"/>
    <property type="match status" value="1"/>
</dbReference>
<dbReference type="InterPro" id="IPR006176">
    <property type="entry name" value="3-OHacyl-CoA_DH_NAD-bd"/>
</dbReference>
<dbReference type="InterPro" id="IPR006108">
    <property type="entry name" value="3HC_DH_C"/>
</dbReference>
<dbReference type="PANTHER" id="PTHR48075">
    <property type="entry name" value="3-HYDROXYACYL-COA DEHYDROGENASE FAMILY PROTEIN"/>
    <property type="match status" value="1"/>
</dbReference>
<dbReference type="EMBL" id="FZOQ01000033">
    <property type="protein sequence ID" value="SNT23028.1"/>
    <property type="molecule type" value="Genomic_DNA"/>
</dbReference>
<dbReference type="Pfam" id="PF00725">
    <property type="entry name" value="3HCDH"/>
    <property type="match status" value="2"/>
</dbReference>
<dbReference type="SUPFAM" id="SSF51735">
    <property type="entry name" value="NAD(P)-binding Rossmann-fold domains"/>
    <property type="match status" value="1"/>
</dbReference>
<dbReference type="Gene3D" id="1.10.1040.50">
    <property type="match status" value="1"/>
</dbReference>
<evidence type="ECO:0000259" key="2">
    <source>
        <dbReference type="Pfam" id="PF00725"/>
    </source>
</evidence>
<evidence type="ECO:0000259" key="3">
    <source>
        <dbReference type="Pfam" id="PF02737"/>
    </source>
</evidence>
<dbReference type="InterPro" id="IPR006180">
    <property type="entry name" value="3-OHacyl-CoA_DH_CS"/>
</dbReference>
<dbReference type="FunFam" id="3.40.50.720:FF:000009">
    <property type="entry name" value="Fatty oxidation complex, alpha subunit"/>
    <property type="match status" value="1"/>
</dbReference>
<feature type="domain" description="3-hydroxyacyl-CoA dehydrogenase NAD binding" evidence="3">
    <location>
        <begin position="2"/>
        <end position="181"/>
    </location>
</feature>
<dbReference type="Pfam" id="PF02737">
    <property type="entry name" value="3HCDH_N"/>
    <property type="match status" value="1"/>
</dbReference>
<dbReference type="AlphaFoldDB" id="A0A239KZF2"/>
<accession>A0A239KZF2</accession>
<dbReference type="PANTHER" id="PTHR48075:SF5">
    <property type="entry name" value="3-HYDROXYBUTYRYL-COA DEHYDROGENASE"/>
    <property type="match status" value="1"/>
</dbReference>
<dbReference type="GO" id="GO:0008691">
    <property type="term" value="F:3-hydroxybutyryl-CoA dehydrogenase activity"/>
    <property type="evidence" value="ECO:0007669"/>
    <property type="project" value="TreeGrafter"/>
</dbReference>
<evidence type="ECO:0000313" key="5">
    <source>
        <dbReference type="Proteomes" id="UP000198432"/>
    </source>
</evidence>
<sequence length="389" mass="42933">MKIGIIGSGAMGAGIAQVVASAGHSVYVLDKNAKALERARQSIKGSLDKLTAKGKITEAEAAETYGRINFTEEHQDFAACGLVLEAVIEDLEVKQNLFRELEMIVSDTCILASNTSSLSIASIAAACQKPERFIGIHFFNPAPIMKLVEVIPAVQTREGLAEEIKALATSWGKIPVIAKDTPGFIVNRVARPFYGEAIRLLEEGIADAATIDWAMTELGGFKMGPFTLMDFIGHDVNYRVTESVFAAFFYDPRYKPSFTQKRLFEAGYYGRKSGRGFYNYREGIAQPAPKQDEELGRYILHRILAMLINEAVDALALNVASKEDLELAMTKGVNYPQGLLAWADAWGLKSVLQTLDGLYEEYHEDRYRASPLLRKMVRSGKTFFAHAQA</sequence>
<dbReference type="GO" id="GO:0070403">
    <property type="term" value="F:NAD+ binding"/>
    <property type="evidence" value="ECO:0007669"/>
    <property type="project" value="InterPro"/>
</dbReference>